<organism evidence="1 2">
    <name type="scientific">Stephania yunnanensis</name>
    <dbReference type="NCBI Taxonomy" id="152371"/>
    <lineage>
        <taxon>Eukaryota</taxon>
        <taxon>Viridiplantae</taxon>
        <taxon>Streptophyta</taxon>
        <taxon>Embryophyta</taxon>
        <taxon>Tracheophyta</taxon>
        <taxon>Spermatophyta</taxon>
        <taxon>Magnoliopsida</taxon>
        <taxon>Ranunculales</taxon>
        <taxon>Menispermaceae</taxon>
        <taxon>Menispermoideae</taxon>
        <taxon>Cissampelideae</taxon>
        <taxon>Stephania</taxon>
    </lineage>
</organism>
<evidence type="ECO:0000313" key="1">
    <source>
        <dbReference type="EMBL" id="KAK9163385.1"/>
    </source>
</evidence>
<dbReference type="AlphaFoldDB" id="A0AAP0L3P6"/>
<protein>
    <submittedName>
        <fullName evidence="1">Uncharacterized protein</fullName>
    </submittedName>
</protein>
<sequence length="134" mass="15175">MEDMDATETEIVFSNPQSSRTCLHAVHVMHVLPEAHCKLGVGVHYHTTEHQKRGNSLRIEGAVDKDGTKPSIWYTYTQAARSLGWLEVISTLNIFANSISARKTSDKSTGDIASDQYHHYKVLQHLYLNAHRWS</sequence>
<proteinExistence type="predicted"/>
<evidence type="ECO:0000313" key="2">
    <source>
        <dbReference type="Proteomes" id="UP001420932"/>
    </source>
</evidence>
<gene>
    <name evidence="1" type="ORF">Syun_004287</name>
</gene>
<dbReference type="InterPro" id="IPR017853">
    <property type="entry name" value="GH"/>
</dbReference>
<keyword evidence="2" id="KW-1185">Reference proteome</keyword>
<accession>A0AAP0L3P6</accession>
<dbReference type="Proteomes" id="UP001420932">
    <property type="component" value="Unassembled WGS sequence"/>
</dbReference>
<comment type="caution">
    <text evidence="1">The sequence shown here is derived from an EMBL/GenBank/DDBJ whole genome shotgun (WGS) entry which is preliminary data.</text>
</comment>
<dbReference type="Gene3D" id="3.20.20.80">
    <property type="entry name" value="Glycosidases"/>
    <property type="match status" value="1"/>
</dbReference>
<name>A0AAP0L3P6_9MAGN</name>
<dbReference type="SUPFAM" id="SSF51445">
    <property type="entry name" value="(Trans)glycosidases"/>
    <property type="match status" value="1"/>
</dbReference>
<reference evidence="1 2" key="1">
    <citation type="submission" date="2024-01" db="EMBL/GenBank/DDBJ databases">
        <title>Genome assemblies of Stephania.</title>
        <authorList>
            <person name="Yang L."/>
        </authorList>
    </citation>
    <scope>NUCLEOTIDE SEQUENCE [LARGE SCALE GENOMIC DNA]</scope>
    <source>
        <strain evidence="1">YNDBR</strain>
        <tissue evidence="1">Leaf</tissue>
    </source>
</reference>
<dbReference type="EMBL" id="JBBNAF010000002">
    <property type="protein sequence ID" value="KAK9163385.1"/>
    <property type="molecule type" value="Genomic_DNA"/>
</dbReference>